<sequence>MASGNLSTKRKSSSSSLHKKKLSKKSAEVKKKKRSKSRKRDKSNKLRRHRHRDVSISCSDDDSRSEESLSILSSDSEDGYTVRKGRSKTRGDVKGSKKRVKRSPSSSSDSRDPPSRKKRKKSKRTDGSKLKKKSRHGKSHKKGSKRDVSVDSISSDSRSCSASRGGSSGEESEIKRSRGRSKRRDKGKKRLDQISNGRDRYGYRSRSCSPCSREQNYYYNEEKLANENYSRGLRSVLTVPNEYEEGIYQTKDGNKAEIIQAYDDCPSCKSNDSYDGGRTKELSHQEQAVFEERQVHDAMGRNESSHQLSIPEKPLKTLDNKVESTFASNIKKTQILVSSGTDDGIRCDKVDHTGNKESTEMENKGKVSIGVISSEVGDLESILRQKALQNFQKFRKERQTQNMLPDQRGGTDVGVKQPSIAKDESIKSSKDTDISVVRASNIVALEKKSVSTTRVKGASITNLPKDGVQISDGNSKRLESFHAHPSVGDTIRPLDINATGKKIKSFGAIHNSSRRSFVYRRESPGDQSIKQASSSQDLSDGKSQQTNYILRKIVSQPPEPVVESSGPHEINKTPGSAPSQENKISAKKSVLEAAKASESDASHEIKTIPNNIVLEPPKAAVESSHLHEINKASESVVLEGTSCPTPVNEVHGSTESNAAKGGSEFEQKTMSVMRGGEMVQVSYKVYIPKKTPALARRQLRR</sequence>
<dbReference type="AlphaFoldDB" id="A0A7J6X8C8"/>
<proteinExistence type="predicted"/>
<organism evidence="2 3">
    <name type="scientific">Thalictrum thalictroides</name>
    <name type="common">Rue-anemone</name>
    <name type="synonym">Anemone thalictroides</name>
    <dbReference type="NCBI Taxonomy" id="46969"/>
    <lineage>
        <taxon>Eukaryota</taxon>
        <taxon>Viridiplantae</taxon>
        <taxon>Streptophyta</taxon>
        <taxon>Embryophyta</taxon>
        <taxon>Tracheophyta</taxon>
        <taxon>Spermatophyta</taxon>
        <taxon>Magnoliopsida</taxon>
        <taxon>Ranunculales</taxon>
        <taxon>Ranunculaceae</taxon>
        <taxon>Thalictroideae</taxon>
        <taxon>Thalictrum</taxon>
    </lineage>
</organism>
<feature type="region of interest" description="Disordered" evidence="1">
    <location>
        <begin position="1"/>
        <end position="210"/>
    </location>
</feature>
<dbReference type="PANTHER" id="PTHR36808:SF1">
    <property type="entry name" value="TRANSCRIPTIONAL REGULATOR ATRX-LIKE PROTEIN"/>
    <property type="match status" value="1"/>
</dbReference>
<evidence type="ECO:0000313" key="2">
    <source>
        <dbReference type="EMBL" id="KAF5204622.1"/>
    </source>
</evidence>
<reference evidence="2 3" key="1">
    <citation type="submission" date="2020-06" db="EMBL/GenBank/DDBJ databases">
        <title>Transcriptomic and genomic resources for Thalictrum thalictroides and T. hernandezii: Facilitating candidate gene discovery in an emerging model plant lineage.</title>
        <authorList>
            <person name="Arias T."/>
            <person name="Riano-Pachon D.M."/>
            <person name="Di Stilio V.S."/>
        </authorList>
    </citation>
    <scope>NUCLEOTIDE SEQUENCE [LARGE SCALE GENOMIC DNA]</scope>
    <source>
        <strain evidence="3">cv. WT478/WT964</strain>
        <tissue evidence="2">Leaves</tissue>
    </source>
</reference>
<feature type="region of interest" description="Disordered" evidence="1">
    <location>
        <begin position="520"/>
        <end position="544"/>
    </location>
</feature>
<feature type="region of interest" description="Disordered" evidence="1">
    <location>
        <begin position="556"/>
        <end position="603"/>
    </location>
</feature>
<evidence type="ECO:0000313" key="3">
    <source>
        <dbReference type="Proteomes" id="UP000554482"/>
    </source>
</evidence>
<evidence type="ECO:0000256" key="1">
    <source>
        <dbReference type="SAM" id="MobiDB-lite"/>
    </source>
</evidence>
<feature type="compositionally biased region" description="Polar residues" evidence="1">
    <location>
        <begin position="525"/>
        <end position="544"/>
    </location>
</feature>
<name>A0A7J6X8C8_THATH</name>
<feature type="region of interest" description="Disordered" evidence="1">
    <location>
        <begin position="643"/>
        <end position="663"/>
    </location>
</feature>
<comment type="caution">
    <text evidence="2">The sequence shown here is derived from an EMBL/GenBank/DDBJ whole genome shotgun (WGS) entry which is preliminary data.</text>
</comment>
<gene>
    <name evidence="2" type="ORF">FRX31_005789</name>
</gene>
<dbReference type="Proteomes" id="UP000554482">
    <property type="component" value="Unassembled WGS sequence"/>
</dbReference>
<feature type="compositionally biased region" description="Basic residues" evidence="1">
    <location>
        <begin position="8"/>
        <end position="52"/>
    </location>
</feature>
<feature type="compositionally biased region" description="Low complexity" evidence="1">
    <location>
        <begin position="150"/>
        <end position="165"/>
    </location>
</feature>
<keyword evidence="3" id="KW-1185">Reference proteome</keyword>
<feature type="compositionally biased region" description="Polar residues" evidence="1">
    <location>
        <begin position="573"/>
        <end position="583"/>
    </location>
</feature>
<feature type="compositionally biased region" description="Basic residues" evidence="1">
    <location>
        <begin position="130"/>
        <end position="144"/>
    </location>
</feature>
<accession>A0A7J6X8C8</accession>
<dbReference type="OrthoDB" id="786617at2759"/>
<protein>
    <submittedName>
        <fullName evidence="2">Uncharacterized protein</fullName>
    </submittedName>
</protein>
<feature type="compositionally biased region" description="Basic residues" evidence="1">
    <location>
        <begin position="177"/>
        <end position="189"/>
    </location>
</feature>
<dbReference type="EMBL" id="JABWDY010005204">
    <property type="protein sequence ID" value="KAF5204622.1"/>
    <property type="molecule type" value="Genomic_DNA"/>
</dbReference>
<dbReference type="PANTHER" id="PTHR36808">
    <property type="entry name" value="TRANSCRIPTIONAL REGULATOR ATRX-LIKE PROTEIN"/>
    <property type="match status" value="1"/>
</dbReference>